<evidence type="ECO:0000256" key="1">
    <source>
        <dbReference type="SAM" id="SignalP"/>
    </source>
</evidence>
<comment type="caution">
    <text evidence="2">The sequence shown here is derived from an EMBL/GenBank/DDBJ whole genome shotgun (WGS) entry which is preliminary data.</text>
</comment>
<dbReference type="InterPro" id="IPR029058">
    <property type="entry name" value="AB_hydrolase_fold"/>
</dbReference>
<evidence type="ECO:0000313" key="3">
    <source>
        <dbReference type="Proteomes" id="UP000281094"/>
    </source>
</evidence>
<dbReference type="Gene3D" id="3.40.50.1820">
    <property type="entry name" value="alpha/beta hydrolase"/>
    <property type="match status" value="1"/>
</dbReference>
<dbReference type="Proteomes" id="UP000281094">
    <property type="component" value="Unassembled WGS sequence"/>
</dbReference>
<sequence length="299" mass="32620">MSLARTMSAGLGLLWISLSCPAAAMADGLQLAPYKDALFANIVIGERDGGAFRVVDYQEKRDINGRDAVPERRVQRKYIDMSVREQERRLAMPVDDGVVPFIATGKMNEASVITVFLHGKGGDEELGSRDLIFGGNFNRIRNLMARNGGLYVTPTFADFQDKGAAQIAALIGALAARSPGAPVILACASMGGYICDRLAQRSDTVDRLAGMIYLAAPSSSDFSATAAFRKRLPVFIGHGSRDPVFPIEGAEQLYRRLSSSGTYPVRMTRYESGNHGTPIRMVDWRSVINWILAAQKEVR</sequence>
<dbReference type="GO" id="GO:0016787">
    <property type="term" value="F:hydrolase activity"/>
    <property type="evidence" value="ECO:0007669"/>
    <property type="project" value="UniProtKB-KW"/>
</dbReference>
<keyword evidence="3" id="KW-1185">Reference proteome</keyword>
<proteinExistence type="predicted"/>
<evidence type="ECO:0000313" key="2">
    <source>
        <dbReference type="EMBL" id="RLQ88055.1"/>
    </source>
</evidence>
<dbReference type="EMBL" id="RCWN01000001">
    <property type="protein sequence ID" value="RLQ88055.1"/>
    <property type="molecule type" value="Genomic_DNA"/>
</dbReference>
<keyword evidence="2" id="KW-0378">Hydrolase</keyword>
<dbReference type="RefSeq" id="WP_121645020.1">
    <property type="nucleotide sequence ID" value="NZ_RCWN01000001.1"/>
</dbReference>
<keyword evidence="1" id="KW-0732">Signal</keyword>
<accession>A0A3L7JCL4</accession>
<gene>
    <name evidence="2" type="ORF">D8780_07385</name>
</gene>
<dbReference type="SUPFAM" id="SSF53474">
    <property type="entry name" value="alpha/beta-Hydrolases"/>
    <property type="match status" value="1"/>
</dbReference>
<dbReference type="AlphaFoldDB" id="A0A3L7JCL4"/>
<organism evidence="2 3">
    <name type="scientific">Notoacmeibacter ruber</name>
    <dbReference type="NCBI Taxonomy" id="2670375"/>
    <lineage>
        <taxon>Bacteria</taxon>
        <taxon>Pseudomonadati</taxon>
        <taxon>Pseudomonadota</taxon>
        <taxon>Alphaproteobacteria</taxon>
        <taxon>Hyphomicrobiales</taxon>
        <taxon>Notoacmeibacteraceae</taxon>
        <taxon>Notoacmeibacter</taxon>
    </lineage>
</organism>
<reference evidence="2 3" key="1">
    <citation type="submission" date="2018-10" db="EMBL/GenBank/DDBJ databases">
        <title>Notoacmeibacter sp. M2BS9Y-3-1, whole genome shotgun sequence.</title>
        <authorList>
            <person name="Tuo L."/>
        </authorList>
    </citation>
    <scope>NUCLEOTIDE SEQUENCE [LARGE SCALE GENOMIC DNA]</scope>
    <source>
        <strain evidence="2 3">M2BS9Y-3-1</strain>
    </source>
</reference>
<name>A0A3L7JCL4_9HYPH</name>
<feature type="chain" id="PRO_5018051332" evidence="1">
    <location>
        <begin position="27"/>
        <end position="299"/>
    </location>
</feature>
<dbReference type="PROSITE" id="PS51257">
    <property type="entry name" value="PROKAR_LIPOPROTEIN"/>
    <property type="match status" value="1"/>
</dbReference>
<protein>
    <submittedName>
        <fullName evidence="2">Alpha/beta hydrolase</fullName>
    </submittedName>
</protein>
<feature type="signal peptide" evidence="1">
    <location>
        <begin position="1"/>
        <end position="26"/>
    </location>
</feature>